<sequence>MNTIPSRRIGLTIHGILSQAIRGIGRRFYSERHSNLGHITTYLTEDGVPNLLQRPLLNEYLDAHITLRLLPTTHPYIPVLQGKGKYRASMNAIRLLATKFVLQDKAKLKIDKVITILREEKTNYNCITSNDKLVIKWQSCNEGDGNLGSCEKDVKLGRIRNVGEVDTSSPVINHILNPTKNELTSEIDYTRQVPRLVRGIFIFEFNQDNSSILVHTIDNVEMVDFDRKIQTGALASV</sequence>
<reference evidence="1 2" key="1">
    <citation type="submission" date="2016-08" db="EMBL/GenBank/DDBJ databases">
        <title>Draft genome sequence of allopolyploid Zygosaccharomyces rouxii.</title>
        <authorList>
            <person name="Watanabe J."/>
            <person name="Uehara K."/>
            <person name="Mogi Y."/>
            <person name="Tsukioka Y."/>
        </authorList>
    </citation>
    <scope>NUCLEOTIDE SEQUENCE [LARGE SCALE GENOMIC DNA]</scope>
    <source>
        <strain evidence="1 2">NBRC 110957</strain>
    </source>
</reference>
<name>A0A1Q3A9H2_ZYGRO</name>
<dbReference type="EMBL" id="BDGX01000033">
    <property type="protein sequence ID" value="GAV52347.1"/>
    <property type="molecule type" value="Genomic_DNA"/>
</dbReference>
<dbReference type="Pfam" id="PF17119">
    <property type="entry name" value="MMU163"/>
    <property type="match status" value="1"/>
</dbReference>
<dbReference type="AlphaFoldDB" id="A0A1Q3A9H2"/>
<proteinExistence type="predicted"/>
<organism evidence="1 2">
    <name type="scientific">Zygosaccharomyces rouxii</name>
    <dbReference type="NCBI Taxonomy" id="4956"/>
    <lineage>
        <taxon>Eukaryota</taxon>
        <taxon>Fungi</taxon>
        <taxon>Dikarya</taxon>
        <taxon>Ascomycota</taxon>
        <taxon>Saccharomycotina</taxon>
        <taxon>Saccharomycetes</taxon>
        <taxon>Saccharomycetales</taxon>
        <taxon>Saccharomycetaceae</taxon>
        <taxon>Zygosaccharomyces</taxon>
    </lineage>
</organism>
<evidence type="ECO:0000313" key="1">
    <source>
        <dbReference type="EMBL" id="GAV52347.1"/>
    </source>
</evidence>
<gene>
    <name evidence="1" type="ORF">ZYGR_0AG03380</name>
</gene>
<comment type="caution">
    <text evidence="1">The sequence shown here is derived from an EMBL/GenBank/DDBJ whole genome shotgun (WGS) entry which is preliminary data.</text>
</comment>
<accession>A0A1Q3A9H2</accession>
<dbReference type="OrthoDB" id="5329385at2759"/>
<dbReference type="Proteomes" id="UP000187013">
    <property type="component" value="Unassembled WGS sequence"/>
</dbReference>
<dbReference type="InterPro" id="IPR031342">
    <property type="entry name" value="Mug163-like"/>
</dbReference>
<protein>
    <submittedName>
        <fullName evidence="1">Uncharacterized protein</fullName>
    </submittedName>
</protein>
<evidence type="ECO:0000313" key="2">
    <source>
        <dbReference type="Proteomes" id="UP000187013"/>
    </source>
</evidence>